<keyword evidence="4" id="KW-0812">Transmembrane</keyword>
<keyword evidence="6" id="KW-1133">Transmembrane helix</keyword>
<keyword evidence="9" id="KW-0325">Glycoprotein</keyword>
<evidence type="ECO:0000256" key="7">
    <source>
        <dbReference type="ARBA" id="ARBA00023034"/>
    </source>
</evidence>
<organism evidence="16 17">
    <name type="scientific">Solea senegalensis</name>
    <name type="common">Senegalese sole</name>
    <dbReference type="NCBI Taxonomy" id="28829"/>
    <lineage>
        <taxon>Eukaryota</taxon>
        <taxon>Metazoa</taxon>
        <taxon>Chordata</taxon>
        <taxon>Craniata</taxon>
        <taxon>Vertebrata</taxon>
        <taxon>Euteleostomi</taxon>
        <taxon>Actinopterygii</taxon>
        <taxon>Neopterygii</taxon>
        <taxon>Teleostei</taxon>
        <taxon>Neoteleostei</taxon>
        <taxon>Acanthomorphata</taxon>
        <taxon>Carangaria</taxon>
        <taxon>Pleuronectiformes</taxon>
        <taxon>Pleuronectoidei</taxon>
        <taxon>Soleidae</taxon>
        <taxon>Solea</taxon>
    </lineage>
</organism>
<comment type="similarity">
    <text evidence="2">Belongs to the sulfotransferase 1 family. Gal/GlcNAc/GalNAc subfamily.</text>
</comment>
<evidence type="ECO:0000256" key="11">
    <source>
        <dbReference type="ARBA" id="ARBA00036278"/>
    </source>
</evidence>
<keyword evidence="10" id="KW-0119">Carbohydrate metabolism</keyword>
<dbReference type="InterPro" id="IPR051135">
    <property type="entry name" value="Gal/GlcNAc/GalNAc_ST"/>
</dbReference>
<feature type="signal peptide" evidence="14">
    <location>
        <begin position="1"/>
        <end position="22"/>
    </location>
</feature>
<evidence type="ECO:0000256" key="8">
    <source>
        <dbReference type="ARBA" id="ARBA00023136"/>
    </source>
</evidence>
<evidence type="ECO:0000256" key="9">
    <source>
        <dbReference type="ARBA" id="ARBA00023180"/>
    </source>
</evidence>
<evidence type="ECO:0000256" key="6">
    <source>
        <dbReference type="ARBA" id="ARBA00022989"/>
    </source>
</evidence>
<evidence type="ECO:0000256" key="1">
    <source>
        <dbReference type="ARBA" id="ARBA00004323"/>
    </source>
</evidence>
<keyword evidence="3 13" id="KW-0808">Transferase</keyword>
<evidence type="ECO:0000313" key="16">
    <source>
        <dbReference type="EMBL" id="KAG7512183.1"/>
    </source>
</evidence>
<evidence type="ECO:0000259" key="15">
    <source>
        <dbReference type="Pfam" id="PF00685"/>
    </source>
</evidence>
<dbReference type="GO" id="GO:0045130">
    <property type="term" value="F:keratan sulfotransferase activity"/>
    <property type="evidence" value="ECO:0007669"/>
    <property type="project" value="UniProtKB-EC"/>
</dbReference>
<dbReference type="PANTHER" id="PTHR10704:SF73">
    <property type="entry name" value="SULFOTRANSFERASE"/>
    <property type="match status" value="1"/>
</dbReference>
<comment type="subcellular location">
    <subcellularLocation>
        <location evidence="1">Golgi apparatus membrane</location>
        <topology evidence="1">Single-pass type II membrane protein</topology>
    </subcellularLocation>
</comment>
<dbReference type="GO" id="GO:0000139">
    <property type="term" value="C:Golgi membrane"/>
    <property type="evidence" value="ECO:0007669"/>
    <property type="project" value="UniProtKB-SubCell"/>
</dbReference>
<comment type="caution">
    <text evidence="16">The sequence shown here is derived from an EMBL/GenBank/DDBJ whole genome shotgun (WGS) entry which is preliminary data.</text>
</comment>
<dbReference type="InterPro" id="IPR000863">
    <property type="entry name" value="Sulfotransferase_dom"/>
</dbReference>
<gene>
    <name evidence="16" type="ORF">JOB18_022424</name>
</gene>
<dbReference type="Proteomes" id="UP000693946">
    <property type="component" value="Linkage Group LG15"/>
</dbReference>
<dbReference type="GO" id="GO:0008459">
    <property type="term" value="F:chondroitin 6-sulfotransferase activity"/>
    <property type="evidence" value="ECO:0007669"/>
    <property type="project" value="UniProtKB-EC"/>
</dbReference>
<dbReference type="PIRSF" id="PIRSF005883">
    <property type="entry name" value="Carbohydrate_sulfotransferase"/>
    <property type="match status" value="1"/>
</dbReference>
<dbReference type="Pfam" id="PF00685">
    <property type="entry name" value="Sulfotransfer_1"/>
    <property type="match status" value="1"/>
</dbReference>
<feature type="domain" description="Sulfotransferase" evidence="15">
    <location>
        <begin position="96"/>
        <end position="415"/>
    </location>
</feature>
<dbReference type="EMBL" id="JAGKHQ010000007">
    <property type="protein sequence ID" value="KAG7512183.1"/>
    <property type="molecule type" value="Genomic_DNA"/>
</dbReference>
<evidence type="ECO:0000256" key="4">
    <source>
        <dbReference type="ARBA" id="ARBA00022692"/>
    </source>
</evidence>
<evidence type="ECO:0000256" key="5">
    <source>
        <dbReference type="ARBA" id="ARBA00022968"/>
    </source>
</evidence>
<sequence>MKTKYAIVFICIIALVIIEKESNILSRVSDKIIQRQTPQPSQQIPLDYSNATQNGSMAVLKMLLSKLTGAKGNYSGFSDEAEDELGDLGMNGGGRKHILLLATTRTGSSFVGEFFNQHGENMFYLFEPLWHVERMLAVAAEANNGTVMSGIYRDVIQGLFRCDFSGLEKFISPPPEDHVTAALFRRESSLSLCEESVCSPVIKDVFERYHCKTRHCGPLNLTLASESCLSKQHHAIKTVRVRQLDTLRPLVEDPHLDVRVIQLVRDPRAILASRMVAFSSKYQTWKTWAKGGQVPEDDEEVKRLKGNCDQIRLSAEVGLSQPHWLRNRYMLVRYEDIARYPMQKAEDMYRFTGIPFSPQAREWILRNTQTTQGARGIYSTQRNSSEQADKWRFSIPFTLAQVVQRVCEPTMKLFGYRVQSFQKRSDVYLLVINHTVDSMRASVTISTASEWASDKGQQILVKRKMYAIVQRAGKRDNFWTDV</sequence>
<dbReference type="EC" id="2.8.2.-" evidence="13"/>
<comment type="catalytic activity">
    <reaction evidence="12">
        <text>chondroitin beta-D-glucuronate + n 3'-phosphoadenylyl sulfate = chondroitin 6'-sulfate + n adenosine 3',5'-bisphosphate + n H(+)</text>
        <dbReference type="Rhea" id="RHEA:11108"/>
        <dbReference type="Rhea" id="RHEA-COMP:9827"/>
        <dbReference type="Rhea" id="RHEA-COMP:9828"/>
        <dbReference type="ChEBI" id="CHEBI:15378"/>
        <dbReference type="ChEBI" id="CHEBI:57652"/>
        <dbReference type="ChEBI" id="CHEBI:58339"/>
        <dbReference type="ChEBI" id="CHEBI:58343"/>
        <dbReference type="ChEBI" id="CHEBI:62065"/>
        <dbReference type="EC" id="2.8.2.17"/>
    </reaction>
    <physiologicalReaction direction="left-to-right" evidence="12">
        <dbReference type="Rhea" id="RHEA:11109"/>
    </physiologicalReaction>
</comment>
<keyword evidence="8" id="KW-0472">Membrane</keyword>
<evidence type="ECO:0000256" key="10">
    <source>
        <dbReference type="ARBA" id="ARBA00023277"/>
    </source>
</evidence>
<keyword evidence="7" id="KW-0333">Golgi apparatus</keyword>
<dbReference type="InterPro" id="IPR016469">
    <property type="entry name" value="Carbohydrate_sulfotransferase"/>
</dbReference>
<dbReference type="GO" id="GO:0006044">
    <property type="term" value="P:N-acetylglucosamine metabolic process"/>
    <property type="evidence" value="ECO:0007669"/>
    <property type="project" value="TreeGrafter"/>
</dbReference>
<evidence type="ECO:0000256" key="13">
    <source>
        <dbReference type="RuleBase" id="RU361155"/>
    </source>
</evidence>
<keyword evidence="5" id="KW-0735">Signal-anchor</keyword>
<name>A0AAV6S426_SOLSE</name>
<evidence type="ECO:0000313" key="17">
    <source>
        <dbReference type="Proteomes" id="UP000693946"/>
    </source>
</evidence>
<dbReference type="PANTHER" id="PTHR10704">
    <property type="entry name" value="CARBOHYDRATE SULFOTRANSFERASE"/>
    <property type="match status" value="1"/>
</dbReference>
<accession>A0AAV6S426</accession>
<dbReference type="GO" id="GO:0001517">
    <property type="term" value="F:N-acetylglucosamine 6-O-sulfotransferase activity"/>
    <property type="evidence" value="ECO:0007669"/>
    <property type="project" value="TreeGrafter"/>
</dbReference>
<feature type="chain" id="PRO_5043574399" description="Sulfotransferase" evidence="14">
    <location>
        <begin position="23"/>
        <end position="482"/>
    </location>
</feature>
<keyword evidence="17" id="KW-1185">Reference proteome</keyword>
<dbReference type="FunFam" id="3.40.50.300:FF:000938">
    <property type="entry name" value="Sulfotransferase"/>
    <property type="match status" value="1"/>
</dbReference>
<protein>
    <recommendedName>
        <fullName evidence="13">Sulfotransferase</fullName>
        <ecNumber evidence="13">2.8.2.-</ecNumber>
    </recommendedName>
</protein>
<keyword evidence="14" id="KW-0732">Signal</keyword>
<evidence type="ECO:0000256" key="14">
    <source>
        <dbReference type="SAM" id="SignalP"/>
    </source>
</evidence>
<evidence type="ECO:0000256" key="3">
    <source>
        <dbReference type="ARBA" id="ARBA00022679"/>
    </source>
</evidence>
<comment type="catalytic activity">
    <reaction evidence="11">
        <text>3'-phosphoadenylyl sulfate + keratan = adenosine 3',5'-bisphosphate + keratan 6'-sulfate.</text>
        <dbReference type="EC" id="2.8.2.21"/>
    </reaction>
</comment>
<dbReference type="AlphaFoldDB" id="A0AAV6S426"/>
<evidence type="ECO:0000256" key="2">
    <source>
        <dbReference type="ARBA" id="ARBA00005530"/>
    </source>
</evidence>
<proteinExistence type="inferred from homology"/>
<reference evidence="16 17" key="1">
    <citation type="journal article" date="2021" name="Sci. Rep.">
        <title>Chromosome anchoring in Senegalese sole (Solea senegalensis) reveals sex-associated markers and genome rearrangements in flatfish.</title>
        <authorList>
            <person name="Guerrero-Cozar I."/>
            <person name="Gomez-Garrido J."/>
            <person name="Berbel C."/>
            <person name="Martinez-Blanch J.F."/>
            <person name="Alioto T."/>
            <person name="Claros M.G."/>
            <person name="Gagnaire P.A."/>
            <person name="Manchado M."/>
        </authorList>
    </citation>
    <scope>NUCLEOTIDE SEQUENCE [LARGE SCALE GENOMIC DNA]</scope>
    <source>
        <strain evidence="16">Sse05_10M</strain>
    </source>
</reference>
<dbReference type="GO" id="GO:0006790">
    <property type="term" value="P:sulfur compound metabolic process"/>
    <property type="evidence" value="ECO:0007669"/>
    <property type="project" value="TreeGrafter"/>
</dbReference>
<evidence type="ECO:0000256" key="12">
    <source>
        <dbReference type="ARBA" id="ARBA00049862"/>
    </source>
</evidence>